<dbReference type="InterPro" id="IPR025668">
    <property type="entry name" value="Tnp_DDE_dom"/>
</dbReference>
<gene>
    <name evidence="3" type="ORF">OG549_06715</name>
</gene>
<evidence type="ECO:0000313" key="3">
    <source>
        <dbReference type="EMBL" id="WTW60354.1"/>
    </source>
</evidence>
<reference evidence="3" key="1">
    <citation type="submission" date="2022-10" db="EMBL/GenBank/DDBJ databases">
        <title>The complete genomes of actinobacterial strains from the NBC collection.</title>
        <authorList>
            <person name="Joergensen T.S."/>
            <person name="Alvarez Arevalo M."/>
            <person name="Sterndorff E.B."/>
            <person name="Faurdal D."/>
            <person name="Vuksanovic O."/>
            <person name="Mourched A.-S."/>
            <person name="Charusanti P."/>
            <person name="Shaw S."/>
            <person name="Blin K."/>
            <person name="Weber T."/>
        </authorList>
    </citation>
    <scope>NUCLEOTIDE SEQUENCE</scope>
    <source>
        <strain evidence="3">NBC_00003</strain>
    </source>
</reference>
<evidence type="ECO:0000256" key="1">
    <source>
        <dbReference type="SAM" id="MobiDB-lite"/>
    </source>
</evidence>
<sequence length="163" mass="18080">METASPLPTPGPDKHAVCPSGRRSTTWHAASSHRGTPVTRVKFAERHCTPSPLREHCTTSLTGRGLTLRPRAEHEILQQIRPGQQTEEWYERYHQRAGVEGAIGQAAHAFEMRRSRYRGLAKTHLHHLLTTAAINMVRIDAWLSGKPLAPTRVTPFAALCPAG</sequence>
<feature type="domain" description="Transposase DDE" evidence="2">
    <location>
        <begin position="17"/>
        <end position="139"/>
    </location>
</feature>
<feature type="region of interest" description="Disordered" evidence="1">
    <location>
        <begin position="1"/>
        <end position="37"/>
    </location>
</feature>
<dbReference type="Pfam" id="PF13751">
    <property type="entry name" value="DDE_Tnp_1_6"/>
    <property type="match status" value="1"/>
</dbReference>
<accession>A0AAU2UYX8</accession>
<evidence type="ECO:0000259" key="2">
    <source>
        <dbReference type="Pfam" id="PF13751"/>
    </source>
</evidence>
<protein>
    <submittedName>
        <fullName evidence="3">Transposase</fullName>
    </submittedName>
</protein>
<dbReference type="EMBL" id="CP108318">
    <property type="protein sequence ID" value="WTW60354.1"/>
    <property type="molecule type" value="Genomic_DNA"/>
</dbReference>
<dbReference type="AlphaFoldDB" id="A0AAU2UYX8"/>
<organism evidence="3">
    <name type="scientific">Streptomyces sp. NBC_00003</name>
    <dbReference type="NCBI Taxonomy" id="2903608"/>
    <lineage>
        <taxon>Bacteria</taxon>
        <taxon>Bacillati</taxon>
        <taxon>Actinomycetota</taxon>
        <taxon>Actinomycetes</taxon>
        <taxon>Kitasatosporales</taxon>
        <taxon>Streptomycetaceae</taxon>
        <taxon>Streptomyces</taxon>
    </lineage>
</organism>
<name>A0AAU2UYX8_9ACTN</name>
<proteinExistence type="predicted"/>